<sequence length="111" mass="12150">MSSSGLTPSVISQSPLKGKIGLLLPLVLCRSGVCFSFSVLPLIKKIIIQLLDGSFLEKHRPPLFDQVRPRKRSRGGSAPAPRKASILTFQSPLFNNNKVCENSIYFPGLNN</sequence>
<dbReference type="Proteomes" id="UP000234748">
    <property type="component" value="Unassembled WGS sequence"/>
</dbReference>
<keyword evidence="1" id="KW-0812">Transmembrane</keyword>
<proteinExistence type="predicted"/>
<evidence type="ECO:0000256" key="1">
    <source>
        <dbReference type="SAM" id="Phobius"/>
    </source>
</evidence>
<accession>A0A2N5MA52</accession>
<dbReference type="AlphaFoldDB" id="A0A2N5MA52"/>
<comment type="caution">
    <text evidence="2">The sequence shown here is derived from an EMBL/GenBank/DDBJ whole genome shotgun (WGS) entry which is preliminary data.</text>
</comment>
<protein>
    <submittedName>
        <fullName evidence="2">Uncharacterized protein</fullName>
    </submittedName>
</protein>
<gene>
    <name evidence="2" type="ORF">CUU66_03370</name>
</gene>
<keyword evidence="1" id="KW-1133">Transmembrane helix</keyword>
<reference evidence="2 3" key="1">
    <citation type="submission" date="2017-11" db="EMBL/GenBank/DDBJ databases">
        <title>Comparitive Functional Genomics of Dry Heat Resistant strains isolated from the Viking Spacecraft.</title>
        <authorList>
            <person name="Seuylemezian A."/>
            <person name="Cooper K."/>
            <person name="Vaishampayan P."/>
        </authorList>
    </citation>
    <scope>NUCLEOTIDE SEQUENCE [LARGE SCALE GENOMIC DNA]</scope>
    <source>
        <strain evidence="2 3">V1-29</strain>
    </source>
</reference>
<feature type="transmembrane region" description="Helical" evidence="1">
    <location>
        <begin position="20"/>
        <end position="43"/>
    </location>
</feature>
<evidence type="ECO:0000313" key="3">
    <source>
        <dbReference type="Proteomes" id="UP000234748"/>
    </source>
</evidence>
<dbReference type="EMBL" id="PGUY01000010">
    <property type="protein sequence ID" value="PLT31229.1"/>
    <property type="molecule type" value="Genomic_DNA"/>
</dbReference>
<keyword evidence="3" id="KW-1185">Reference proteome</keyword>
<name>A0A2N5MA52_9BACI</name>
<keyword evidence="1" id="KW-0472">Membrane</keyword>
<evidence type="ECO:0000313" key="2">
    <source>
        <dbReference type="EMBL" id="PLT31229.1"/>
    </source>
</evidence>
<organism evidence="2 3">
    <name type="scientific">Peribacillus deserti</name>
    <dbReference type="NCBI Taxonomy" id="673318"/>
    <lineage>
        <taxon>Bacteria</taxon>
        <taxon>Bacillati</taxon>
        <taxon>Bacillota</taxon>
        <taxon>Bacilli</taxon>
        <taxon>Bacillales</taxon>
        <taxon>Bacillaceae</taxon>
        <taxon>Peribacillus</taxon>
    </lineage>
</organism>